<evidence type="ECO:0000313" key="6">
    <source>
        <dbReference type="Proteomes" id="UP000054321"/>
    </source>
</evidence>
<dbReference type="SUPFAM" id="SSF51905">
    <property type="entry name" value="FAD/NAD(P)-binding domain"/>
    <property type="match status" value="1"/>
</dbReference>
<dbReference type="GO" id="GO:0019622">
    <property type="term" value="P:3-(3-hydroxy)phenylpropionate catabolic process"/>
    <property type="evidence" value="ECO:0007669"/>
    <property type="project" value="TreeGrafter"/>
</dbReference>
<name>A0A0C3GGM2_OIDMZ</name>
<dbReference type="InterPro" id="IPR036188">
    <property type="entry name" value="FAD/NAD-bd_sf"/>
</dbReference>
<reference evidence="6" key="2">
    <citation type="submission" date="2015-01" db="EMBL/GenBank/DDBJ databases">
        <title>Evolutionary Origins and Diversification of the Mycorrhizal Mutualists.</title>
        <authorList>
            <consortium name="DOE Joint Genome Institute"/>
            <consortium name="Mycorrhizal Genomics Consortium"/>
            <person name="Kohler A."/>
            <person name="Kuo A."/>
            <person name="Nagy L.G."/>
            <person name="Floudas D."/>
            <person name="Copeland A."/>
            <person name="Barry K.W."/>
            <person name="Cichocki N."/>
            <person name="Veneault-Fourrey C."/>
            <person name="LaButti K."/>
            <person name="Lindquist E.A."/>
            <person name="Lipzen A."/>
            <person name="Lundell T."/>
            <person name="Morin E."/>
            <person name="Murat C."/>
            <person name="Riley R."/>
            <person name="Ohm R."/>
            <person name="Sun H."/>
            <person name="Tunlid A."/>
            <person name="Henrissat B."/>
            <person name="Grigoriev I.V."/>
            <person name="Hibbett D.S."/>
            <person name="Martin F."/>
        </authorList>
    </citation>
    <scope>NUCLEOTIDE SEQUENCE [LARGE SCALE GENOMIC DNA]</scope>
    <source>
        <strain evidence="6">Zn</strain>
    </source>
</reference>
<sequence>MTDSRKVEHFDVIICGCGPTGALLSANLSRLGVKHVVLEREEGITTDPRGIALDEDGIRIVQGIGKYEELFTDVGKVMGYFRFIGGGRGLNVKPFLQINYNTITGGTGHVGFMSHKQPALEMHLRNAIDKNFGEIREGCTVSSISEDDSFVYVEYQKKDNTLHRVRGKFLVGADGKTGFTRKKYLEPRGIILEKSPKFHYEAVWLGYSPEDVYDLFFPREFNFICDPSRPAVCGRFGRTEDRLWRFEFVVKKDEDPQQMATPEETRKIIFPYLKQPGRRFGLAQDLMWPIDCIECIRSRPFSFSARSCNRWSLGRVILCGDAAHVFPPFGGQGIASGFRDAISLSWRLKLAISPSFPNHDLLFRGWYMERKQQLERSLASTIENGNYCNEASKFKAFLRNWYLWLIQLVPSWRYDLELGPRKAGMTRYDYIPGAPFLPDYGGGISFPQVFAGPIDQPAPALPIFTDDAIFSKQKRGIFQVVALIDSLEQLQKATYVVHNQTHQNAEALLLSALPAGATNIVRVIGAKEYKAVGETTEAIASGFPRPQPLFYEPNRIYKELGKDVAFVIVRWDRIVFARCRNLAELKEALSKVEDVLGGK</sequence>
<organism evidence="5 6">
    <name type="scientific">Oidiodendron maius (strain Zn)</name>
    <dbReference type="NCBI Taxonomy" id="913774"/>
    <lineage>
        <taxon>Eukaryota</taxon>
        <taxon>Fungi</taxon>
        <taxon>Dikarya</taxon>
        <taxon>Ascomycota</taxon>
        <taxon>Pezizomycotina</taxon>
        <taxon>Leotiomycetes</taxon>
        <taxon>Leotiomycetes incertae sedis</taxon>
        <taxon>Myxotrichaceae</taxon>
        <taxon>Oidiodendron</taxon>
    </lineage>
</organism>
<feature type="domain" description="FAD-binding" evidence="4">
    <location>
        <begin position="10"/>
        <end position="352"/>
    </location>
</feature>
<dbReference type="PANTHER" id="PTHR43476">
    <property type="entry name" value="3-(3-HYDROXY-PHENYL)PROPIONATE/3-HYDROXYCINNAMIC ACID HYDROXYLASE"/>
    <property type="match status" value="1"/>
</dbReference>
<evidence type="ECO:0000256" key="2">
    <source>
        <dbReference type="ARBA" id="ARBA00022827"/>
    </source>
</evidence>
<reference evidence="5 6" key="1">
    <citation type="submission" date="2014-04" db="EMBL/GenBank/DDBJ databases">
        <authorList>
            <consortium name="DOE Joint Genome Institute"/>
            <person name="Kuo A."/>
            <person name="Martino E."/>
            <person name="Perotto S."/>
            <person name="Kohler A."/>
            <person name="Nagy L.G."/>
            <person name="Floudas D."/>
            <person name="Copeland A."/>
            <person name="Barry K.W."/>
            <person name="Cichocki N."/>
            <person name="Veneault-Fourrey C."/>
            <person name="LaButti K."/>
            <person name="Lindquist E.A."/>
            <person name="Lipzen A."/>
            <person name="Lundell T."/>
            <person name="Morin E."/>
            <person name="Murat C."/>
            <person name="Sun H."/>
            <person name="Tunlid A."/>
            <person name="Henrissat B."/>
            <person name="Grigoriev I.V."/>
            <person name="Hibbett D.S."/>
            <person name="Martin F."/>
            <person name="Nordberg H.P."/>
            <person name="Cantor M.N."/>
            <person name="Hua S.X."/>
        </authorList>
    </citation>
    <scope>NUCLEOTIDE SEQUENCE [LARGE SCALE GENOMIC DNA]</scope>
    <source>
        <strain evidence="5 6">Zn</strain>
    </source>
</reference>
<evidence type="ECO:0000256" key="3">
    <source>
        <dbReference type="ARBA" id="ARBA00023002"/>
    </source>
</evidence>
<dbReference type="OrthoDB" id="10016252at2759"/>
<dbReference type="PANTHER" id="PTHR43476:SF3">
    <property type="entry name" value="FAD-BINDING MONOOXYGENASE"/>
    <property type="match status" value="1"/>
</dbReference>
<dbReference type="PRINTS" id="PR00420">
    <property type="entry name" value="RNGMNOXGNASE"/>
</dbReference>
<keyword evidence="3" id="KW-0560">Oxidoreductase</keyword>
<accession>A0A0C3GGM2</accession>
<dbReference type="HOGENOM" id="CLU_026314_0_0_1"/>
<gene>
    <name evidence="5" type="ORF">OIDMADRAFT_45231</name>
</gene>
<dbReference type="Pfam" id="PF01494">
    <property type="entry name" value="FAD_binding_3"/>
    <property type="match status" value="1"/>
</dbReference>
<dbReference type="AlphaFoldDB" id="A0A0C3GGM2"/>
<dbReference type="Gene3D" id="3.30.9.10">
    <property type="entry name" value="D-Amino Acid Oxidase, subunit A, domain 2"/>
    <property type="match status" value="1"/>
</dbReference>
<evidence type="ECO:0000259" key="4">
    <source>
        <dbReference type="Pfam" id="PF01494"/>
    </source>
</evidence>
<keyword evidence="6" id="KW-1185">Reference proteome</keyword>
<dbReference type="Gene3D" id="3.50.50.60">
    <property type="entry name" value="FAD/NAD(P)-binding domain"/>
    <property type="match status" value="1"/>
</dbReference>
<dbReference type="InterPro" id="IPR002938">
    <property type="entry name" value="FAD-bd"/>
</dbReference>
<evidence type="ECO:0000256" key="1">
    <source>
        <dbReference type="ARBA" id="ARBA00022630"/>
    </source>
</evidence>
<dbReference type="Proteomes" id="UP000054321">
    <property type="component" value="Unassembled WGS sequence"/>
</dbReference>
<dbReference type="InterPro" id="IPR050631">
    <property type="entry name" value="PheA/TfdB_FAD_monoxygenase"/>
</dbReference>
<proteinExistence type="predicted"/>
<keyword evidence="1" id="KW-0285">Flavoprotein</keyword>
<dbReference type="GO" id="GO:0071949">
    <property type="term" value="F:FAD binding"/>
    <property type="evidence" value="ECO:0007669"/>
    <property type="project" value="InterPro"/>
</dbReference>
<protein>
    <recommendedName>
        <fullName evidence="4">FAD-binding domain-containing protein</fullName>
    </recommendedName>
</protein>
<dbReference type="GO" id="GO:0008688">
    <property type="term" value="F:3-(3-hydroxyphenyl)propionate hydroxylase activity"/>
    <property type="evidence" value="ECO:0007669"/>
    <property type="project" value="TreeGrafter"/>
</dbReference>
<dbReference type="EMBL" id="KN832887">
    <property type="protein sequence ID" value="KIM95300.1"/>
    <property type="molecule type" value="Genomic_DNA"/>
</dbReference>
<dbReference type="STRING" id="913774.A0A0C3GGM2"/>
<keyword evidence="2" id="KW-0274">FAD</keyword>
<evidence type="ECO:0000313" key="5">
    <source>
        <dbReference type="EMBL" id="KIM95300.1"/>
    </source>
</evidence>
<dbReference type="InParanoid" id="A0A0C3GGM2"/>